<dbReference type="EMBL" id="CP059399">
    <property type="protein sequence ID" value="QLY27665.1"/>
    <property type="molecule type" value="Genomic_DNA"/>
</dbReference>
<evidence type="ECO:0000313" key="2">
    <source>
        <dbReference type="EMBL" id="QLY27665.1"/>
    </source>
</evidence>
<organism evidence="2 3">
    <name type="scientific">Nocardia huaxiensis</name>
    <dbReference type="NCBI Taxonomy" id="2755382"/>
    <lineage>
        <taxon>Bacteria</taxon>
        <taxon>Bacillati</taxon>
        <taxon>Actinomycetota</taxon>
        <taxon>Actinomycetes</taxon>
        <taxon>Mycobacteriales</taxon>
        <taxon>Nocardiaceae</taxon>
        <taxon>Nocardia</taxon>
    </lineage>
</organism>
<reference evidence="2 3" key="1">
    <citation type="submission" date="2020-07" db="EMBL/GenBank/DDBJ databases">
        <authorList>
            <person name="Zhuang K."/>
            <person name="Ran Y."/>
        </authorList>
    </citation>
    <scope>NUCLEOTIDE SEQUENCE [LARGE SCALE GENOMIC DNA]</scope>
    <source>
        <strain evidence="2 3">WCH-YHL-001</strain>
    </source>
</reference>
<sequence length="83" mass="9106">MSEHDKGGFREGVEGTVEGVKGKAKEAAGTVFGSDDLRGEGRAQQSRAEDQRQAAKHEAEAEKERAKAETEEQSQRAYQRGDR</sequence>
<evidence type="ECO:0000313" key="3">
    <source>
        <dbReference type="Proteomes" id="UP000515512"/>
    </source>
</evidence>
<feature type="region of interest" description="Disordered" evidence="1">
    <location>
        <begin position="1"/>
        <end position="83"/>
    </location>
</feature>
<keyword evidence="3" id="KW-1185">Reference proteome</keyword>
<feature type="compositionally biased region" description="Basic and acidic residues" evidence="1">
    <location>
        <begin position="35"/>
        <end position="83"/>
    </location>
</feature>
<dbReference type="RefSeq" id="WP_181578873.1">
    <property type="nucleotide sequence ID" value="NZ_CP059399.1"/>
</dbReference>
<protein>
    <submittedName>
        <fullName evidence="2">CsbD family protein</fullName>
    </submittedName>
</protein>
<evidence type="ECO:0000256" key="1">
    <source>
        <dbReference type="SAM" id="MobiDB-lite"/>
    </source>
</evidence>
<proteinExistence type="predicted"/>
<dbReference type="InterPro" id="IPR036629">
    <property type="entry name" value="YjbJ_sf"/>
</dbReference>
<dbReference type="AlphaFoldDB" id="A0A7D6ZKA5"/>
<feature type="compositionally biased region" description="Basic and acidic residues" evidence="1">
    <location>
        <begin position="1"/>
        <end position="13"/>
    </location>
</feature>
<dbReference type="KEGG" id="nhu:H0264_19540"/>
<accession>A0A7D6ZKA5</accession>
<dbReference type="Proteomes" id="UP000515512">
    <property type="component" value="Chromosome"/>
</dbReference>
<gene>
    <name evidence="2" type="ORF">H0264_19540</name>
</gene>
<dbReference type="SUPFAM" id="SSF69047">
    <property type="entry name" value="Hypothetical protein YjbJ"/>
    <property type="match status" value="1"/>
</dbReference>
<name>A0A7D6ZKA5_9NOCA</name>